<protein>
    <submittedName>
        <fullName evidence="1">Uncharacterized protein</fullName>
    </submittedName>
</protein>
<organism evidence="1">
    <name type="scientific">uncultured Caudovirales phage</name>
    <dbReference type="NCBI Taxonomy" id="2100421"/>
    <lineage>
        <taxon>Viruses</taxon>
        <taxon>Duplodnaviria</taxon>
        <taxon>Heunggongvirae</taxon>
        <taxon>Uroviricota</taxon>
        <taxon>Caudoviricetes</taxon>
        <taxon>Peduoviridae</taxon>
        <taxon>Maltschvirus</taxon>
        <taxon>Maltschvirus maltsch</taxon>
    </lineage>
</organism>
<sequence>MKLCINCKHFAMEKHSINPEVGRCTVIRATSLVTGLIVPLDTLPFCAIQRCSTKPCGPDANLFAEKEASNV</sequence>
<accession>A0A6J7XGJ1</accession>
<dbReference type="EMBL" id="LR798411">
    <property type="protein sequence ID" value="CAB5230247.1"/>
    <property type="molecule type" value="Genomic_DNA"/>
</dbReference>
<proteinExistence type="predicted"/>
<reference evidence="1" key="1">
    <citation type="submission" date="2020-05" db="EMBL/GenBank/DDBJ databases">
        <authorList>
            <person name="Chiriac C."/>
            <person name="Salcher M."/>
            <person name="Ghai R."/>
            <person name="Kavagutti S V."/>
        </authorList>
    </citation>
    <scope>NUCLEOTIDE SEQUENCE</scope>
</reference>
<name>A0A6J7XGJ1_9CAUD</name>
<gene>
    <name evidence="1" type="ORF">UFOVP1562_52</name>
</gene>
<evidence type="ECO:0000313" key="1">
    <source>
        <dbReference type="EMBL" id="CAB5230247.1"/>
    </source>
</evidence>